<comment type="subcellular location">
    <subcellularLocation>
        <location evidence="1">Membrane</location>
    </subcellularLocation>
</comment>
<dbReference type="SUPFAM" id="SSF46626">
    <property type="entry name" value="Cytochrome c"/>
    <property type="match status" value="1"/>
</dbReference>
<organism evidence="13 14">
    <name type="scientific">Sphingomonas jeddahensis</name>
    <dbReference type="NCBI Taxonomy" id="1915074"/>
    <lineage>
        <taxon>Bacteria</taxon>
        <taxon>Pseudomonadati</taxon>
        <taxon>Pseudomonadota</taxon>
        <taxon>Alphaproteobacteria</taxon>
        <taxon>Sphingomonadales</taxon>
        <taxon>Sphingomonadaceae</taxon>
        <taxon>Sphingomonas</taxon>
    </lineage>
</organism>
<dbReference type="Gene3D" id="1.10.760.10">
    <property type="entry name" value="Cytochrome c-like domain"/>
    <property type="match status" value="1"/>
</dbReference>
<feature type="binding site" description="covalent" evidence="9">
    <location>
        <position position="79"/>
    </location>
    <ligand>
        <name>heme c</name>
        <dbReference type="ChEBI" id="CHEBI:61717"/>
    </ligand>
</feature>
<evidence type="ECO:0000256" key="9">
    <source>
        <dbReference type="PIRSR" id="PIRSR602326-1"/>
    </source>
</evidence>
<dbReference type="InterPro" id="IPR002326">
    <property type="entry name" value="Cyt_c1"/>
</dbReference>
<evidence type="ECO:0000259" key="12">
    <source>
        <dbReference type="PROSITE" id="PS51007"/>
    </source>
</evidence>
<dbReference type="AlphaFoldDB" id="A0A1V2EYZ7"/>
<protein>
    <recommendedName>
        <fullName evidence="2">Cytochrome c1</fullName>
    </recommendedName>
</protein>
<feature type="binding site" description="covalent" evidence="9">
    <location>
        <position position="207"/>
    </location>
    <ligand>
        <name>heme c</name>
        <dbReference type="ChEBI" id="CHEBI:61717"/>
    </ligand>
</feature>
<gene>
    <name evidence="13" type="primary">petC</name>
    <name evidence="13" type="ORF">SPHI_03830</name>
</gene>
<feature type="binding site" description="covalent" evidence="9">
    <location>
        <position position="75"/>
    </location>
    <ligand>
        <name>heme c</name>
        <dbReference type="ChEBI" id="CHEBI:61717"/>
    </ligand>
</feature>
<dbReference type="STRING" id="1915074.SPHI_03830"/>
<dbReference type="PANTHER" id="PTHR10266:SF3">
    <property type="entry name" value="CYTOCHROME C1, HEME PROTEIN, MITOCHONDRIAL"/>
    <property type="match status" value="1"/>
</dbReference>
<dbReference type="PRINTS" id="PR00603">
    <property type="entry name" value="CYTOCHROMEC1"/>
</dbReference>
<evidence type="ECO:0000256" key="2">
    <source>
        <dbReference type="ARBA" id="ARBA00016165"/>
    </source>
</evidence>
<evidence type="ECO:0000313" key="14">
    <source>
        <dbReference type="Proteomes" id="UP000188729"/>
    </source>
</evidence>
<dbReference type="Proteomes" id="UP000188729">
    <property type="component" value="Unassembled WGS sequence"/>
</dbReference>
<evidence type="ECO:0000256" key="11">
    <source>
        <dbReference type="SAM" id="Phobius"/>
    </source>
</evidence>
<dbReference type="PROSITE" id="PS51007">
    <property type="entry name" value="CYTC"/>
    <property type="match status" value="1"/>
</dbReference>
<dbReference type="InterPro" id="IPR009056">
    <property type="entry name" value="Cyt_c-like_dom"/>
</dbReference>
<feature type="transmembrane region" description="Helical" evidence="11">
    <location>
        <begin position="251"/>
        <end position="271"/>
    </location>
</feature>
<keyword evidence="5 9" id="KW-0479">Metal-binding</keyword>
<feature type="domain" description="Cytochrome c" evidence="12">
    <location>
        <begin position="62"/>
        <end position="171"/>
    </location>
</feature>
<dbReference type="PANTHER" id="PTHR10266">
    <property type="entry name" value="CYTOCHROME C1"/>
    <property type="match status" value="1"/>
</dbReference>
<proteinExistence type="predicted"/>
<dbReference type="GO" id="GO:0016020">
    <property type="term" value="C:membrane"/>
    <property type="evidence" value="ECO:0007669"/>
    <property type="project" value="UniProtKB-SubCell"/>
</dbReference>
<evidence type="ECO:0000256" key="1">
    <source>
        <dbReference type="ARBA" id="ARBA00004370"/>
    </source>
</evidence>
<evidence type="ECO:0000313" key="13">
    <source>
        <dbReference type="EMBL" id="ONF97747.1"/>
    </source>
</evidence>
<evidence type="ECO:0000256" key="3">
    <source>
        <dbReference type="ARBA" id="ARBA00022617"/>
    </source>
</evidence>
<dbReference type="Pfam" id="PF02167">
    <property type="entry name" value="Cytochrom_C1"/>
    <property type="match status" value="1"/>
</dbReference>
<evidence type="ECO:0000256" key="10">
    <source>
        <dbReference type="SAM" id="MobiDB-lite"/>
    </source>
</evidence>
<feature type="binding site" description="covalent" evidence="9">
    <location>
        <position position="78"/>
    </location>
    <ligand>
        <name>heme c</name>
        <dbReference type="ChEBI" id="CHEBI:61717"/>
    </ligand>
</feature>
<evidence type="ECO:0000256" key="6">
    <source>
        <dbReference type="ARBA" id="ARBA00022989"/>
    </source>
</evidence>
<keyword evidence="8 11" id="KW-0472">Membrane</keyword>
<comment type="caution">
    <text evidence="13">The sequence shown here is derived from an EMBL/GenBank/DDBJ whole genome shotgun (WGS) entry which is preliminary data.</text>
</comment>
<reference evidence="13 14" key="1">
    <citation type="submission" date="2016-11" db="EMBL/GenBank/DDBJ databases">
        <title>Genome sequence of Sphingomonas jeddahensis G39.</title>
        <authorList>
            <person name="Poehlein A."/>
            <person name="Wuebbeler J.H."/>
            <person name="Steinbuechel A."/>
            <person name="Daniel R."/>
        </authorList>
    </citation>
    <scope>NUCLEOTIDE SEQUENCE [LARGE SCALE GENOMIC DNA]</scope>
    <source>
        <strain evidence="13 14">G39</strain>
    </source>
</reference>
<comment type="cofactor">
    <cofactor evidence="9">
        <name>heme c</name>
        <dbReference type="ChEBI" id="CHEBI:61717"/>
    </cofactor>
    <text evidence="9">Binds 1 heme c group covalently per subunit.</text>
</comment>
<keyword evidence="6 11" id="KW-1133">Transmembrane helix</keyword>
<dbReference type="OrthoDB" id="9808471at2"/>
<evidence type="ECO:0000256" key="5">
    <source>
        <dbReference type="ARBA" id="ARBA00022723"/>
    </source>
</evidence>
<evidence type="ECO:0000256" key="4">
    <source>
        <dbReference type="ARBA" id="ARBA00022692"/>
    </source>
</evidence>
<name>A0A1V2EYZ7_9SPHN</name>
<keyword evidence="14" id="KW-1185">Reference proteome</keyword>
<sequence length="280" mass="30696">MVRTIALLIGAGFVFVLGIALFGTISTAITDPAPETAEHEFHHHPKDAGLSSAGLFGTFDKQQLQRGLKVYQEVCAACHSLKYVSFRDLEQIGYSEGQVKALAQAWPIEQPSVNPDTGEAATRKNIPSDRFPSPYANEVAARAANNNALPPDLSLMAKARHDGANYVASLLTGYQNQPAELLRKFPDAKTPQGLHYNPYFANLNIAMPPPITSDGQVTYEDGTQPTRDQMAKDVAAFLAWTAEPNLERRHAAGFATVIFLLIFVFLTWGAYKNVWRGVKH</sequence>
<dbReference type="InterPro" id="IPR036909">
    <property type="entry name" value="Cyt_c-like_dom_sf"/>
</dbReference>
<dbReference type="EMBL" id="MPSB01000001">
    <property type="protein sequence ID" value="ONF97747.1"/>
    <property type="molecule type" value="Genomic_DNA"/>
</dbReference>
<dbReference type="RefSeq" id="WP_076743171.1">
    <property type="nucleotide sequence ID" value="NZ_MPSB01000001.1"/>
</dbReference>
<keyword evidence="3 9" id="KW-0349">Heme</keyword>
<feature type="region of interest" description="Disordered" evidence="10">
    <location>
        <begin position="110"/>
        <end position="131"/>
    </location>
</feature>
<dbReference type="GO" id="GO:0046872">
    <property type="term" value="F:metal ion binding"/>
    <property type="evidence" value="ECO:0007669"/>
    <property type="project" value="UniProtKB-KW"/>
</dbReference>
<dbReference type="GO" id="GO:0009055">
    <property type="term" value="F:electron transfer activity"/>
    <property type="evidence" value="ECO:0007669"/>
    <property type="project" value="InterPro"/>
</dbReference>
<keyword evidence="4 11" id="KW-0812">Transmembrane</keyword>
<dbReference type="Gene3D" id="1.20.5.100">
    <property type="entry name" value="Cytochrome c1, transmembrane anchor, C-terminal"/>
    <property type="match status" value="1"/>
</dbReference>
<evidence type="ECO:0000256" key="7">
    <source>
        <dbReference type="ARBA" id="ARBA00023004"/>
    </source>
</evidence>
<dbReference type="GO" id="GO:0020037">
    <property type="term" value="F:heme binding"/>
    <property type="evidence" value="ECO:0007669"/>
    <property type="project" value="InterPro"/>
</dbReference>
<evidence type="ECO:0000256" key="8">
    <source>
        <dbReference type="ARBA" id="ARBA00023136"/>
    </source>
</evidence>
<keyword evidence="7 9" id="KW-0408">Iron</keyword>
<accession>A0A1V2EYZ7</accession>